<dbReference type="VEuPathDB" id="TriTrypDB:LDHU3_35.1020"/>
<evidence type="ECO:0000256" key="2">
    <source>
        <dbReference type="ARBA" id="ARBA00007441"/>
    </source>
</evidence>
<proteinExistence type="inferred from homology"/>
<sequence>MSTQAAMTTTERWQKIQGQAPDVIFDLAKRAAAAKGPKANLVIGAYRDEQGRPYPLRVVRKAERLLLDMNLDYEYLPISGYQPFIDEAVKMIYGDTVALENLVAVQTLSGTGAVSLGTKLLTRVFDAEKTPIYLSDPTWPNHYGIVKAAGWKNICTYAYYDPKTVSLDFEGMKKDILAAPDGSVFILHQCAHNPTGVDPSQEQWDEIASLMLAKRHQVFFDSAYQGYASGSLDTDAYAARLFARRGIEVLLAQSFSKNMGLYSERAGTLSLLLKDKTKRADVKSVMDSLIREEYTCPPAHGARLAHLILSNNELRKEWEAELSAMAERIRTMRRTVYDELLRLQTPGSWEHVINQIGMFSFLGLSKAQCEYCQNHNIFITLSGRANMAGLTHETALMLAQTINDAVRNVDRE</sequence>
<keyword evidence="5 8" id="KW-0808">Transferase</keyword>
<dbReference type="EMBL" id="CP029534">
    <property type="protein sequence ID" value="AYU82882.1"/>
    <property type="molecule type" value="Genomic_DNA"/>
</dbReference>
<dbReference type="EMBL" id="MN728716">
    <property type="protein sequence ID" value="QNM36948.1"/>
    <property type="molecule type" value="Genomic_DNA"/>
</dbReference>
<evidence type="ECO:0000313" key="10">
    <source>
        <dbReference type="Proteomes" id="UP000274082"/>
    </source>
</evidence>
<dbReference type="Pfam" id="PF00155">
    <property type="entry name" value="Aminotran_1_2"/>
    <property type="match status" value="1"/>
</dbReference>
<keyword evidence="10" id="KW-1185">Reference proteome</keyword>
<comment type="similarity">
    <text evidence="2">Belongs to the class-I pyridoxal-phosphate-dependent aminotransferase family.</text>
</comment>
<accession>A0A3Q8IG20</accession>
<feature type="domain" description="Aminotransferase class I/classII large" evidence="7">
    <location>
        <begin position="38"/>
        <end position="402"/>
    </location>
</feature>
<keyword evidence="6" id="KW-0663">Pyridoxal phosphate</keyword>
<dbReference type="FunFam" id="3.40.640.10:FF:000064">
    <property type="entry name" value="Aspartate aminotransferase"/>
    <property type="match status" value="1"/>
</dbReference>
<dbReference type="InterPro" id="IPR015422">
    <property type="entry name" value="PyrdxlP-dep_Trfase_small"/>
</dbReference>
<name>A0A3Q8IG20_LEIDO</name>
<dbReference type="SUPFAM" id="SSF53383">
    <property type="entry name" value="PLP-dependent transferases"/>
    <property type="match status" value="1"/>
</dbReference>
<dbReference type="EC" id="2.6.1.1" evidence="8"/>
<evidence type="ECO:0000256" key="6">
    <source>
        <dbReference type="ARBA" id="ARBA00022898"/>
    </source>
</evidence>
<dbReference type="VEuPathDB" id="TriTrypDB:LdCL_350013200"/>
<dbReference type="CDD" id="cd00609">
    <property type="entry name" value="AAT_like"/>
    <property type="match status" value="1"/>
</dbReference>
<organism evidence="8 10">
    <name type="scientific">Leishmania donovani</name>
    <dbReference type="NCBI Taxonomy" id="5661"/>
    <lineage>
        <taxon>Eukaryota</taxon>
        <taxon>Discoba</taxon>
        <taxon>Euglenozoa</taxon>
        <taxon>Kinetoplastea</taxon>
        <taxon>Metakinetoplastina</taxon>
        <taxon>Trypanosomatida</taxon>
        <taxon>Trypanosomatidae</taxon>
        <taxon>Leishmaniinae</taxon>
        <taxon>Leishmania</taxon>
    </lineage>
</organism>
<evidence type="ECO:0000313" key="8">
    <source>
        <dbReference type="EMBL" id="AYU82882.1"/>
    </source>
</evidence>
<evidence type="ECO:0000259" key="7">
    <source>
        <dbReference type="Pfam" id="PF00155"/>
    </source>
</evidence>
<gene>
    <name evidence="9" type="primary">got</name>
    <name evidence="8" type="ORF">LdCL_350013200</name>
</gene>
<dbReference type="Proteomes" id="UP000274082">
    <property type="component" value="Chromosome 35"/>
</dbReference>
<dbReference type="InterPro" id="IPR015424">
    <property type="entry name" value="PyrdxlP-dep_Trfase"/>
</dbReference>
<dbReference type="PANTHER" id="PTHR11879:SF55">
    <property type="entry name" value="GLUTAMATE OXALOACETATE TRANSAMINASE 1, ISOFORM B"/>
    <property type="match status" value="1"/>
</dbReference>
<dbReference type="Gene3D" id="3.90.1150.10">
    <property type="entry name" value="Aspartate Aminotransferase, domain 1"/>
    <property type="match status" value="1"/>
</dbReference>
<evidence type="ECO:0000256" key="4">
    <source>
        <dbReference type="ARBA" id="ARBA00022576"/>
    </source>
</evidence>
<comment type="cofactor">
    <cofactor evidence="1">
        <name>pyridoxal 5'-phosphate</name>
        <dbReference type="ChEBI" id="CHEBI:597326"/>
    </cofactor>
</comment>
<dbReference type="GO" id="GO:0006520">
    <property type="term" value="P:amino acid metabolic process"/>
    <property type="evidence" value="ECO:0007669"/>
    <property type="project" value="InterPro"/>
</dbReference>
<evidence type="ECO:0000313" key="9">
    <source>
        <dbReference type="EMBL" id="QNM36948.1"/>
    </source>
</evidence>
<dbReference type="VEuPathDB" id="TriTrypDB:LdBPK_350840.1"/>
<dbReference type="GO" id="GO:0004069">
    <property type="term" value="F:L-aspartate:2-oxoglutarate aminotransferase activity"/>
    <property type="evidence" value="ECO:0007669"/>
    <property type="project" value="UniProtKB-EC"/>
</dbReference>
<reference evidence="8 10" key="1">
    <citation type="journal article" date="2018" name="Sci. Rep.">
        <title>A complete Leishmania donovani reference genome identifies novel genetic variations associated with virulence.</title>
        <authorList>
            <person name="Lypaczewski P."/>
            <person name="Hoshizaki J."/>
            <person name="Zhang W.-W."/>
            <person name="McCall L.-I."/>
            <person name="Torcivia-Rodriguez J."/>
            <person name="Simonyan V."/>
            <person name="Kaur A."/>
            <person name="Dewar K."/>
            <person name="Matlashewski G."/>
        </authorList>
    </citation>
    <scope>NUCLEOTIDE SEQUENCE [LARGE SCALE GENOMIC DNA]</scope>
    <source>
        <strain evidence="8 10">LdCL</strain>
    </source>
</reference>
<evidence type="ECO:0000256" key="1">
    <source>
        <dbReference type="ARBA" id="ARBA00001933"/>
    </source>
</evidence>
<dbReference type="PRINTS" id="PR00799">
    <property type="entry name" value="TRANSAMINASE"/>
</dbReference>
<dbReference type="InterPro" id="IPR000796">
    <property type="entry name" value="Asp_trans"/>
</dbReference>
<reference evidence="9" key="2">
    <citation type="journal article" date="2020" name="Int. J.">
        <title>The Leishmania donovani species complex: A new insight into taxonomy.</title>
        <authorList>
            <person name="Fernandez-Arevalo A."/>
            <person name="El Baidouri F."/>
            <person name="Ravel C."/>
            <person name="Ballart C."/>
            <person name="Abras A."/>
            <person name="Lachaud L."/>
            <person name="Tebar S."/>
            <person name="Lami P."/>
            <person name="Pratlong F."/>
            <person name="Gallego M."/>
            <person name="Munoz C."/>
        </authorList>
    </citation>
    <scope>NUCLEOTIDE SEQUENCE</scope>
    <source>
        <strain evidence="9">MHOM/LK/2002/L80</strain>
    </source>
</reference>
<dbReference type="Gene3D" id="3.40.640.10">
    <property type="entry name" value="Type I PLP-dependent aspartate aminotransferase-like (Major domain)"/>
    <property type="match status" value="1"/>
</dbReference>
<comment type="subunit">
    <text evidence="3">Homodimer.</text>
</comment>
<dbReference type="OrthoDB" id="6752799at2759"/>
<keyword evidence="4 8" id="KW-0032">Aminotransferase</keyword>
<evidence type="ECO:0000256" key="3">
    <source>
        <dbReference type="ARBA" id="ARBA00011738"/>
    </source>
</evidence>
<evidence type="ECO:0000256" key="5">
    <source>
        <dbReference type="ARBA" id="ARBA00022679"/>
    </source>
</evidence>
<dbReference type="AlphaFoldDB" id="A0A3Q8IG20"/>
<dbReference type="GO" id="GO:0030170">
    <property type="term" value="F:pyridoxal phosphate binding"/>
    <property type="evidence" value="ECO:0007669"/>
    <property type="project" value="InterPro"/>
</dbReference>
<dbReference type="InterPro" id="IPR015421">
    <property type="entry name" value="PyrdxlP-dep_Trfase_major"/>
</dbReference>
<dbReference type="InterPro" id="IPR004839">
    <property type="entry name" value="Aminotransferase_I/II_large"/>
</dbReference>
<protein>
    <submittedName>
        <fullName evidence="8">Aspartate aminotransferase, putative</fullName>
        <ecNumber evidence="8">2.6.1.1</ecNumber>
    </submittedName>
    <submittedName>
        <fullName evidence="9">Glutamate-oxalacetate transaminase</fullName>
    </submittedName>
</protein>
<dbReference type="PANTHER" id="PTHR11879">
    <property type="entry name" value="ASPARTATE AMINOTRANSFERASE"/>
    <property type="match status" value="1"/>
</dbReference>